<comment type="caution">
    <text evidence="1">The sequence shown here is derived from an EMBL/GenBank/DDBJ whole genome shotgun (WGS) entry which is preliminary data.</text>
</comment>
<organism evidence="1 2">
    <name type="scientific">Candidatus Lambdaproteobacteria bacterium RIFOXYD2_FULL_56_26</name>
    <dbReference type="NCBI Taxonomy" id="1817773"/>
    <lineage>
        <taxon>Bacteria</taxon>
        <taxon>Pseudomonadati</taxon>
        <taxon>Pseudomonadota</taxon>
        <taxon>Candidatus Lambdaproteobacteria</taxon>
    </lineage>
</organism>
<evidence type="ECO:0000313" key="1">
    <source>
        <dbReference type="EMBL" id="OGH04795.1"/>
    </source>
</evidence>
<evidence type="ECO:0008006" key="3">
    <source>
        <dbReference type="Google" id="ProtNLM"/>
    </source>
</evidence>
<accession>A0A1F6H349</accession>
<gene>
    <name evidence="1" type="ORF">A2557_07355</name>
</gene>
<name>A0A1F6H349_9PROT</name>
<reference evidence="1 2" key="1">
    <citation type="journal article" date="2016" name="Nat. Commun.">
        <title>Thousands of microbial genomes shed light on interconnected biogeochemical processes in an aquifer system.</title>
        <authorList>
            <person name="Anantharaman K."/>
            <person name="Brown C.T."/>
            <person name="Hug L.A."/>
            <person name="Sharon I."/>
            <person name="Castelle C.J."/>
            <person name="Probst A.J."/>
            <person name="Thomas B.C."/>
            <person name="Singh A."/>
            <person name="Wilkins M.J."/>
            <person name="Karaoz U."/>
            <person name="Brodie E.L."/>
            <person name="Williams K.H."/>
            <person name="Hubbard S.S."/>
            <person name="Banfield J.F."/>
        </authorList>
    </citation>
    <scope>NUCLEOTIDE SEQUENCE [LARGE SCALE GENOMIC DNA]</scope>
</reference>
<evidence type="ECO:0000313" key="2">
    <source>
        <dbReference type="Proteomes" id="UP000177583"/>
    </source>
</evidence>
<proteinExistence type="predicted"/>
<dbReference type="InterPro" id="IPR019657">
    <property type="entry name" value="ComFB"/>
</dbReference>
<dbReference type="Pfam" id="PF10719">
    <property type="entry name" value="ComFB"/>
    <property type="match status" value="1"/>
</dbReference>
<protein>
    <recommendedName>
        <fullName evidence="3">Competence protein ComFB</fullName>
    </recommendedName>
</protein>
<dbReference type="EMBL" id="MFNF01000001">
    <property type="protein sequence ID" value="OGH04795.1"/>
    <property type="molecule type" value="Genomic_DNA"/>
</dbReference>
<dbReference type="Proteomes" id="UP000177583">
    <property type="component" value="Unassembled WGS sequence"/>
</dbReference>
<sequence length="88" mass="9865">MGQSLESVRNICELMVIESIKKLIPLYPSFDHCTMCIEDVYALSLSRLPATYAHAGSIILNKEVSQSDVEDVVRYAILQVADRPKHNS</sequence>
<dbReference type="AlphaFoldDB" id="A0A1F6H349"/>